<dbReference type="EMBL" id="AOHZ01000006">
    <property type="protein sequence ID" value="ELY62034.1"/>
    <property type="molecule type" value="Genomic_DNA"/>
</dbReference>
<dbReference type="eggNOG" id="arCOG11494">
    <property type="taxonomic scope" value="Archaea"/>
</dbReference>
<keyword evidence="2" id="KW-0472">Membrane</keyword>
<keyword evidence="2" id="KW-1133">Transmembrane helix</keyword>
<accession>L9XJV0</accession>
<feature type="region of interest" description="Disordered" evidence="1">
    <location>
        <begin position="1"/>
        <end position="24"/>
    </location>
</feature>
<dbReference type="RefSeq" id="WP_007257547.1">
    <property type="nucleotide sequence ID" value="NZ_AOHZ01000006.1"/>
</dbReference>
<evidence type="ECO:0000313" key="3">
    <source>
        <dbReference type="EMBL" id="ELY62034.1"/>
    </source>
</evidence>
<comment type="caution">
    <text evidence="3">The sequence shown here is derived from an EMBL/GenBank/DDBJ whole genome shotgun (WGS) entry which is preliminary data.</text>
</comment>
<gene>
    <name evidence="3" type="ORF">C493_01165</name>
</gene>
<dbReference type="PATRIC" id="fig|1227499.3.peg.238"/>
<evidence type="ECO:0000256" key="2">
    <source>
        <dbReference type="SAM" id="Phobius"/>
    </source>
</evidence>
<dbReference type="STRING" id="1227499.C493_01165"/>
<feature type="transmembrane region" description="Helical" evidence="2">
    <location>
        <begin position="116"/>
        <end position="134"/>
    </location>
</feature>
<evidence type="ECO:0000313" key="4">
    <source>
        <dbReference type="Proteomes" id="UP000011602"/>
    </source>
</evidence>
<evidence type="ECO:0000256" key="1">
    <source>
        <dbReference type="SAM" id="MobiDB-lite"/>
    </source>
</evidence>
<protein>
    <submittedName>
        <fullName evidence="3">Uncharacterized protein</fullName>
    </submittedName>
</protein>
<name>L9XJV0_9EURY</name>
<organism evidence="3 4">
    <name type="scientific">Natronolimnohabitans innermongolicus JCM 12255</name>
    <dbReference type="NCBI Taxonomy" id="1227499"/>
    <lineage>
        <taxon>Archaea</taxon>
        <taxon>Methanobacteriati</taxon>
        <taxon>Methanobacteriota</taxon>
        <taxon>Stenosarchaea group</taxon>
        <taxon>Halobacteria</taxon>
        <taxon>Halobacteriales</taxon>
        <taxon>Natrialbaceae</taxon>
        <taxon>Natronolimnohabitans</taxon>
    </lineage>
</organism>
<proteinExistence type="predicted"/>
<keyword evidence="2" id="KW-0812">Transmembrane</keyword>
<feature type="transmembrane region" description="Helical" evidence="2">
    <location>
        <begin position="84"/>
        <end position="104"/>
    </location>
</feature>
<dbReference type="Proteomes" id="UP000011602">
    <property type="component" value="Unassembled WGS sequence"/>
</dbReference>
<dbReference type="AlphaFoldDB" id="L9XJV0"/>
<feature type="transmembrane region" description="Helical" evidence="2">
    <location>
        <begin position="46"/>
        <end position="64"/>
    </location>
</feature>
<reference evidence="3 4" key="1">
    <citation type="journal article" date="2014" name="PLoS Genet.">
        <title>Phylogenetically driven sequencing of extremely halophilic archaea reveals strategies for static and dynamic osmo-response.</title>
        <authorList>
            <person name="Becker E.A."/>
            <person name="Seitzer P.M."/>
            <person name="Tritt A."/>
            <person name="Larsen D."/>
            <person name="Krusor M."/>
            <person name="Yao A.I."/>
            <person name="Wu D."/>
            <person name="Madern D."/>
            <person name="Eisen J.A."/>
            <person name="Darling A.E."/>
            <person name="Facciotti M.T."/>
        </authorList>
    </citation>
    <scope>NUCLEOTIDE SEQUENCE [LARGE SCALE GENOMIC DNA]</scope>
    <source>
        <strain evidence="3 4">JCM 12255</strain>
    </source>
</reference>
<sequence length="138" mass="13437">MTGPDSSDSDASGGASGAAGSSATDTLTNRSAVALERVRTEPGPHVAAVAVAVALGLLASWLHWAGLLVGGALVGFTAPSLPRAVVGGLGFGAVALVVFALSLGDATLTVLEMTPVVYLVVASAFGLPVLGSLARGLE</sequence>
<keyword evidence="4" id="KW-1185">Reference proteome</keyword>
<feature type="compositionally biased region" description="Low complexity" evidence="1">
    <location>
        <begin position="1"/>
        <end position="23"/>
    </location>
</feature>